<dbReference type="GO" id="GO:0022857">
    <property type="term" value="F:transmembrane transporter activity"/>
    <property type="evidence" value="ECO:0007669"/>
    <property type="project" value="TreeGrafter"/>
</dbReference>
<feature type="transmembrane region" description="Helical" evidence="7">
    <location>
        <begin position="511"/>
        <end position="530"/>
    </location>
</feature>
<dbReference type="InterPro" id="IPR050250">
    <property type="entry name" value="Macrolide_Exporter_MacB"/>
</dbReference>
<feature type="domain" description="ABC3 transporter permease C-terminal" evidence="8">
    <location>
        <begin position="297"/>
        <end position="414"/>
    </location>
</feature>
<feature type="transmembrane region" description="Helical" evidence="7">
    <location>
        <begin position="386"/>
        <end position="410"/>
    </location>
</feature>
<evidence type="ECO:0000256" key="3">
    <source>
        <dbReference type="ARBA" id="ARBA00022692"/>
    </source>
</evidence>
<dbReference type="InterPro" id="IPR003838">
    <property type="entry name" value="ABC3_permease_C"/>
</dbReference>
<feature type="transmembrane region" description="Helical" evidence="7">
    <location>
        <begin position="336"/>
        <end position="366"/>
    </location>
</feature>
<evidence type="ECO:0000256" key="6">
    <source>
        <dbReference type="ARBA" id="ARBA00038076"/>
    </source>
</evidence>
<accession>A0A2V4N0L8</accession>
<organism evidence="9 10">
    <name type="scientific">Streptomyces tateyamensis</name>
    <dbReference type="NCBI Taxonomy" id="565073"/>
    <lineage>
        <taxon>Bacteria</taxon>
        <taxon>Bacillati</taxon>
        <taxon>Actinomycetota</taxon>
        <taxon>Actinomycetes</taxon>
        <taxon>Kitasatosporales</taxon>
        <taxon>Streptomycetaceae</taxon>
        <taxon>Streptomyces</taxon>
    </lineage>
</organism>
<evidence type="ECO:0000313" key="9">
    <source>
        <dbReference type="EMBL" id="PYC67074.1"/>
    </source>
</evidence>
<evidence type="ECO:0000256" key="5">
    <source>
        <dbReference type="ARBA" id="ARBA00023136"/>
    </source>
</evidence>
<dbReference type="EMBL" id="PYBW01000155">
    <property type="protein sequence ID" value="PYC67074.1"/>
    <property type="molecule type" value="Genomic_DNA"/>
</dbReference>
<comment type="subcellular location">
    <subcellularLocation>
        <location evidence="1">Cell membrane</location>
        <topology evidence="1">Multi-pass membrane protein</topology>
    </subcellularLocation>
</comment>
<keyword evidence="4 7" id="KW-1133">Transmembrane helix</keyword>
<evidence type="ECO:0000256" key="1">
    <source>
        <dbReference type="ARBA" id="ARBA00004651"/>
    </source>
</evidence>
<evidence type="ECO:0000259" key="8">
    <source>
        <dbReference type="Pfam" id="PF02687"/>
    </source>
</evidence>
<dbReference type="RefSeq" id="WP_110673208.1">
    <property type="nucleotide sequence ID" value="NZ_PYBW01000155.1"/>
</dbReference>
<dbReference type="PANTHER" id="PTHR30572:SF4">
    <property type="entry name" value="ABC TRANSPORTER PERMEASE YTRF"/>
    <property type="match status" value="1"/>
</dbReference>
<evidence type="ECO:0000256" key="2">
    <source>
        <dbReference type="ARBA" id="ARBA00022475"/>
    </source>
</evidence>
<gene>
    <name evidence="9" type="ORF">C7C46_30725</name>
</gene>
<feature type="transmembrane region" description="Helical" evidence="7">
    <location>
        <begin position="790"/>
        <end position="813"/>
    </location>
</feature>
<evidence type="ECO:0000256" key="7">
    <source>
        <dbReference type="SAM" id="Phobius"/>
    </source>
</evidence>
<sequence>MRLPALRAALRIARRDALRAKGRSALVLAMIALPVLGVAGADVVYRSTDLTTAQQVERQLGRADVLLQSSGSGYEVVQAPLAWDGQIGHWVQPGPEQQSSKDTEPGALAARLLPPGSVLYPLTTADTMAGSKDGLLRSRLTQADLTDQVWHGRINLVGGHAPVTDDQIAVTQAFLDSAGLRLGASTVLGGDHGKSFTITGVVEHPDQLRLVEAVGRPGAFGDLMPTGPDRNYSWLVRLPAGASVDWPAVQQLNKYGFAASSRAVALHPPARNQVPYYAQQSTGSSDRSATVVLVTVVGMALLEVVLLAGPAFAVGARRSRRQLGLIAAGGGDRAQVRAVVLGSGAVLGLAGAVVGVLLGALGVLVARPWLERAGGARFGSFALAPLDLLAVAGLGLATGLLAAVVPAVQAGRQEVLVALTGRGELKPVPRLLTLLGVLMVLGGAALALFGVSNGTMRNTAVLGGSAVAELGMVACTPVLVGLFGRLGKVLPLAPRLALRDSVRHRGRTSPAVAAVMAAVAGAVAVGVYGASNDQEMREHYVATAPAGAVTLLSYPDPAAAPLDRQRAAVERAMPGLGERADVRAVDSPGSCVLGPADCHQATSSASLVAPPAKRCPLMDQQSPSGPGDLALARDPRCLNPVESVRFGPMVSGDPALLHSLFGVDDAAVRQAAADGKVVVFDPSMIDNGKTVLRVSGQSDPANPAWTHHDQLVDAVLVRSGPAVHTSYFSPAAVAELGLLTRDFGSVWRPAAVPSAGAEQRAQGALGKLGVRSWQFSVERGYRAQNSAMELGLTGFAALVALGAAGIATGLAAADSQRDLATLAAVGAEPRIRRSLSGFQCGVIAAMGAVLGTVCGMVPAVALREAKGMAPPSRLLEGQAHVVIAVPWLNLGLTLVALPLLAALLAAVVTRSRTVLARRTA</sequence>
<feature type="transmembrane region" description="Helical" evidence="7">
    <location>
        <begin position="840"/>
        <end position="861"/>
    </location>
</feature>
<dbReference type="OrthoDB" id="3405625at2"/>
<dbReference type="PANTHER" id="PTHR30572">
    <property type="entry name" value="MEMBRANE COMPONENT OF TRANSPORTER-RELATED"/>
    <property type="match status" value="1"/>
</dbReference>
<dbReference type="Pfam" id="PF02687">
    <property type="entry name" value="FtsX"/>
    <property type="match status" value="1"/>
</dbReference>
<proteinExistence type="inferred from homology"/>
<comment type="caution">
    <text evidence="9">The sequence shown here is derived from an EMBL/GenBank/DDBJ whole genome shotgun (WGS) entry which is preliminary data.</text>
</comment>
<feature type="transmembrane region" description="Helical" evidence="7">
    <location>
        <begin position="431"/>
        <end position="450"/>
    </location>
</feature>
<keyword evidence="2" id="KW-1003">Cell membrane</keyword>
<keyword evidence="10" id="KW-1185">Reference proteome</keyword>
<comment type="similarity">
    <text evidence="6">Belongs to the ABC-4 integral membrane protein family.</text>
</comment>
<name>A0A2V4N0L8_9ACTN</name>
<evidence type="ECO:0000313" key="10">
    <source>
        <dbReference type="Proteomes" id="UP000248039"/>
    </source>
</evidence>
<keyword evidence="5 7" id="KW-0472">Membrane</keyword>
<reference evidence="9 10" key="1">
    <citation type="submission" date="2018-03" db="EMBL/GenBank/DDBJ databases">
        <title>Bioinformatic expansion and discovery of thiopeptide antibiotics.</title>
        <authorList>
            <person name="Schwalen C.J."/>
            <person name="Hudson G.A."/>
            <person name="Mitchell D.A."/>
        </authorList>
    </citation>
    <scope>NUCLEOTIDE SEQUENCE [LARGE SCALE GENOMIC DNA]</scope>
    <source>
        <strain evidence="9 10">ATCC 21389</strain>
    </source>
</reference>
<feature type="transmembrane region" description="Helical" evidence="7">
    <location>
        <begin position="291"/>
        <end position="315"/>
    </location>
</feature>
<feature type="transmembrane region" description="Helical" evidence="7">
    <location>
        <begin position="881"/>
        <end position="908"/>
    </location>
</feature>
<dbReference type="AlphaFoldDB" id="A0A2V4N0L8"/>
<feature type="transmembrane region" description="Helical" evidence="7">
    <location>
        <begin position="470"/>
        <end position="490"/>
    </location>
</feature>
<evidence type="ECO:0000256" key="4">
    <source>
        <dbReference type="ARBA" id="ARBA00022989"/>
    </source>
</evidence>
<protein>
    <submittedName>
        <fullName evidence="9">ABC transporter permease</fullName>
    </submittedName>
</protein>
<dbReference type="Proteomes" id="UP000248039">
    <property type="component" value="Unassembled WGS sequence"/>
</dbReference>
<keyword evidence="3 7" id="KW-0812">Transmembrane</keyword>
<dbReference type="GO" id="GO:0005886">
    <property type="term" value="C:plasma membrane"/>
    <property type="evidence" value="ECO:0007669"/>
    <property type="project" value="UniProtKB-SubCell"/>
</dbReference>